<organism evidence="1 2">
    <name type="scientific">Candidatus Segetimicrobium genomatis</name>
    <dbReference type="NCBI Taxonomy" id="2569760"/>
    <lineage>
        <taxon>Bacteria</taxon>
        <taxon>Bacillati</taxon>
        <taxon>Candidatus Sysuimicrobiota</taxon>
        <taxon>Candidatus Sysuimicrobiia</taxon>
        <taxon>Candidatus Sysuimicrobiales</taxon>
        <taxon>Candidatus Segetimicrobiaceae</taxon>
        <taxon>Candidatus Segetimicrobium</taxon>
    </lineage>
</organism>
<dbReference type="AlphaFoldDB" id="A0A537JQC4"/>
<name>A0A537JQC4_9BACT</name>
<gene>
    <name evidence="1" type="ORF">E6H03_00190</name>
</gene>
<evidence type="ECO:0008006" key="3">
    <source>
        <dbReference type="Google" id="ProtNLM"/>
    </source>
</evidence>
<dbReference type="Proteomes" id="UP000318093">
    <property type="component" value="Unassembled WGS sequence"/>
</dbReference>
<reference evidence="1 2" key="1">
    <citation type="journal article" date="2019" name="Nat. Microbiol.">
        <title>Mediterranean grassland soil C-N compound turnover is dependent on rainfall and depth, and is mediated by genomically divergent microorganisms.</title>
        <authorList>
            <person name="Diamond S."/>
            <person name="Andeer P.F."/>
            <person name="Li Z."/>
            <person name="Crits-Christoph A."/>
            <person name="Burstein D."/>
            <person name="Anantharaman K."/>
            <person name="Lane K.R."/>
            <person name="Thomas B.C."/>
            <person name="Pan C."/>
            <person name="Northen T.R."/>
            <person name="Banfield J.F."/>
        </authorList>
    </citation>
    <scope>NUCLEOTIDE SEQUENCE [LARGE SCALE GENOMIC DNA]</scope>
    <source>
        <strain evidence="1">NP_6</strain>
    </source>
</reference>
<protein>
    <recommendedName>
        <fullName evidence="3">ACT domain-containing protein</fullName>
    </recommendedName>
</protein>
<evidence type="ECO:0000313" key="1">
    <source>
        <dbReference type="EMBL" id="TMI85512.1"/>
    </source>
</evidence>
<proteinExistence type="predicted"/>
<dbReference type="EMBL" id="VBAN01000005">
    <property type="protein sequence ID" value="TMI85512.1"/>
    <property type="molecule type" value="Genomic_DNA"/>
</dbReference>
<sequence>MPDAVRLVEYFYIETGDTPGEGARILTHLKDAAVNLIGFHAFPSGGRAQIDFFVSNAGVFQAAARKAGWKAVGPKKAFVIDGEDRVGALVGYFTKLAGAGVNVTAADAVSAGAGRFGAILWVKAGDVAKAARALGAG</sequence>
<dbReference type="CDD" id="cd02116">
    <property type="entry name" value="ACT"/>
    <property type="match status" value="1"/>
</dbReference>
<accession>A0A537JQC4</accession>
<evidence type="ECO:0000313" key="2">
    <source>
        <dbReference type="Proteomes" id="UP000318093"/>
    </source>
</evidence>
<dbReference type="Gene3D" id="3.30.2130.10">
    <property type="entry name" value="VC0802-like"/>
    <property type="match status" value="1"/>
</dbReference>
<comment type="caution">
    <text evidence="1">The sequence shown here is derived from an EMBL/GenBank/DDBJ whole genome shotgun (WGS) entry which is preliminary data.</text>
</comment>